<dbReference type="InterPro" id="IPR036388">
    <property type="entry name" value="WH-like_DNA-bd_sf"/>
</dbReference>
<reference evidence="2" key="2">
    <citation type="submission" date="2010-04" db="EMBL/GenBank/DDBJ databases">
        <title>Genome sequence of Salinibacter ruber M8.</title>
        <authorList>
            <consortium name="Genoscope"/>
        </authorList>
    </citation>
    <scope>NUCLEOTIDE SEQUENCE [LARGE SCALE GENOMIC DNA]</scope>
    <source>
        <strain evidence="2">M8</strain>
    </source>
</reference>
<sequence length="126" mass="14126">MCVARFAVSVGGRRRRRGCRARASEHGWHVTRTFVHGRSSNAVTCDSQKRRAMFGFDRVTFDSEIMAGRACIRDTRVPVSLLVNLVANGMTPAEIIEAYPYLEPEDIQQALQYAAYLTEEKVDSAT</sequence>
<dbReference type="EMBL" id="FP565814">
    <property type="protein sequence ID" value="CBH23737.1"/>
    <property type="molecule type" value="Genomic_DNA"/>
</dbReference>
<reference evidence="1 2" key="1">
    <citation type="journal article" date="2010" name="ISME J.">
        <title>Fine-scale evolution: genomic, phenotypic and ecological differentiation in two coexisting Salinibacter ruber strains.</title>
        <authorList>
            <person name="Pena A."/>
            <person name="Teeling H."/>
            <person name="Huerta-Cepas J."/>
            <person name="Santos F."/>
            <person name="Yarza P."/>
            <person name="Brito-Echeverria J."/>
            <person name="Lucio M."/>
            <person name="Schmitt-Kopplin P."/>
            <person name="Meseguer I."/>
            <person name="Schenowitz C."/>
            <person name="Dossat C."/>
            <person name="Barbe V."/>
            <person name="Dopazo J."/>
            <person name="Rossello-Mora R."/>
            <person name="Schuler M."/>
            <person name="Glockner F.O."/>
            <person name="Amann R."/>
            <person name="Gabaldon T."/>
            <person name="Anton J."/>
        </authorList>
    </citation>
    <scope>NUCLEOTIDE SEQUENCE [LARGE SCALE GENOMIC DNA]</scope>
    <source>
        <strain evidence="1 2">M8</strain>
    </source>
</reference>
<accession>D5H6T2</accession>
<proteinExistence type="predicted"/>
<dbReference type="Gene3D" id="1.10.10.10">
    <property type="entry name" value="Winged helix-like DNA-binding domain superfamily/Winged helix DNA-binding domain"/>
    <property type="match status" value="1"/>
</dbReference>
<dbReference type="KEGG" id="srm:SRM_00816"/>
<dbReference type="HOGENOM" id="CLU_1979999_0_0_10"/>
<evidence type="ECO:0000313" key="2">
    <source>
        <dbReference type="Proteomes" id="UP000000933"/>
    </source>
</evidence>
<dbReference type="PANTHER" id="PTHR34849">
    <property type="entry name" value="SSL5025 PROTEIN"/>
    <property type="match status" value="1"/>
</dbReference>
<gene>
    <name evidence="1" type="ordered locus">SRM_00816</name>
</gene>
<dbReference type="InterPro" id="IPR009057">
    <property type="entry name" value="Homeodomain-like_sf"/>
</dbReference>
<evidence type="ECO:0000313" key="1">
    <source>
        <dbReference type="EMBL" id="CBH23737.1"/>
    </source>
</evidence>
<dbReference type="SUPFAM" id="SSF46689">
    <property type="entry name" value="Homeodomain-like"/>
    <property type="match status" value="1"/>
</dbReference>
<evidence type="ECO:0008006" key="3">
    <source>
        <dbReference type="Google" id="ProtNLM"/>
    </source>
</evidence>
<dbReference type="PANTHER" id="PTHR34849:SF3">
    <property type="entry name" value="SSR2962 PROTEIN"/>
    <property type="match status" value="1"/>
</dbReference>
<dbReference type="Pfam" id="PF04255">
    <property type="entry name" value="DUF433"/>
    <property type="match status" value="1"/>
</dbReference>
<organism evidence="1 2">
    <name type="scientific">Salinibacter ruber (strain M8)</name>
    <dbReference type="NCBI Taxonomy" id="761659"/>
    <lineage>
        <taxon>Bacteria</taxon>
        <taxon>Pseudomonadati</taxon>
        <taxon>Rhodothermota</taxon>
        <taxon>Rhodothermia</taxon>
        <taxon>Rhodothermales</taxon>
        <taxon>Salinibacteraceae</taxon>
        <taxon>Salinibacter</taxon>
    </lineage>
</organism>
<dbReference type="InterPro" id="IPR007367">
    <property type="entry name" value="DUF433"/>
</dbReference>
<dbReference type="Proteomes" id="UP000000933">
    <property type="component" value="Chromosome"/>
</dbReference>
<name>D5H6T2_SALRM</name>
<protein>
    <recommendedName>
        <fullName evidence="3">DUF433 domain-containing protein</fullName>
    </recommendedName>
</protein>
<dbReference type="AlphaFoldDB" id="D5H6T2"/>